<gene>
    <name evidence="1" type="ORF">CgunFtcFv8_004954</name>
</gene>
<organism evidence="1 2">
    <name type="scientific">Champsocephalus gunnari</name>
    <name type="common">Mackerel icefish</name>
    <dbReference type="NCBI Taxonomy" id="52237"/>
    <lineage>
        <taxon>Eukaryota</taxon>
        <taxon>Metazoa</taxon>
        <taxon>Chordata</taxon>
        <taxon>Craniata</taxon>
        <taxon>Vertebrata</taxon>
        <taxon>Euteleostomi</taxon>
        <taxon>Actinopterygii</taxon>
        <taxon>Neopterygii</taxon>
        <taxon>Teleostei</taxon>
        <taxon>Neoteleostei</taxon>
        <taxon>Acanthomorphata</taxon>
        <taxon>Eupercaria</taxon>
        <taxon>Perciformes</taxon>
        <taxon>Notothenioidei</taxon>
        <taxon>Channichthyidae</taxon>
        <taxon>Champsocephalus</taxon>
    </lineage>
</organism>
<evidence type="ECO:0000313" key="1">
    <source>
        <dbReference type="EMBL" id="KAK5910716.1"/>
    </source>
</evidence>
<dbReference type="Proteomes" id="UP001331515">
    <property type="component" value="Unassembled WGS sequence"/>
</dbReference>
<keyword evidence="2" id="KW-1185">Reference proteome</keyword>
<evidence type="ECO:0000313" key="2">
    <source>
        <dbReference type="Proteomes" id="UP001331515"/>
    </source>
</evidence>
<accession>A0AAN8HCM3</accession>
<dbReference type="AlphaFoldDB" id="A0AAN8HCM3"/>
<proteinExistence type="predicted"/>
<comment type="caution">
    <text evidence="1">The sequence shown here is derived from an EMBL/GenBank/DDBJ whole genome shotgun (WGS) entry which is preliminary data.</text>
</comment>
<reference evidence="1 2" key="1">
    <citation type="journal article" date="2023" name="Mol. Biol. Evol.">
        <title>Genomics of Secondarily Temperate Adaptation in the Only Non-Antarctic Icefish.</title>
        <authorList>
            <person name="Rivera-Colon A.G."/>
            <person name="Rayamajhi N."/>
            <person name="Minhas B.F."/>
            <person name="Madrigal G."/>
            <person name="Bilyk K.T."/>
            <person name="Yoon V."/>
            <person name="Hune M."/>
            <person name="Gregory S."/>
            <person name="Cheng C.H.C."/>
            <person name="Catchen J.M."/>
        </authorList>
    </citation>
    <scope>NUCLEOTIDE SEQUENCE [LARGE SCALE GENOMIC DNA]</scope>
    <source>
        <tissue evidence="1">White muscle</tissue>
    </source>
</reference>
<dbReference type="EMBL" id="JAURVH010001528">
    <property type="protein sequence ID" value="KAK5910716.1"/>
    <property type="molecule type" value="Genomic_DNA"/>
</dbReference>
<protein>
    <submittedName>
        <fullName evidence="1">Uncharacterized protein</fullName>
    </submittedName>
</protein>
<sequence>MGGTLRDPVCPLPYRLDSFGRRPCFHPPMWRAWGPCLASSLASATASDVAHAFIGPWVAHFWTLPGLSSDRGSRFASTAASDVAHAVIGAWVAHFWTPSHLSPVHGSFLPGRLLLRPGDFVPAAAVPSPVAGQRSSLLGTTGIFTPVPTSLRYSGCI</sequence>
<name>A0AAN8HCM3_CHAGU</name>